<dbReference type="InterPro" id="IPR002716">
    <property type="entry name" value="PIN_dom"/>
</dbReference>
<comment type="caution">
    <text evidence="2">The sequence shown here is derived from an EMBL/GenBank/DDBJ whole genome shotgun (WGS) entry which is preliminary data.</text>
</comment>
<dbReference type="Gene3D" id="3.40.50.1010">
    <property type="entry name" value="5'-nuclease"/>
    <property type="match status" value="1"/>
</dbReference>
<evidence type="ECO:0000313" key="3">
    <source>
        <dbReference type="Proteomes" id="UP000021315"/>
    </source>
</evidence>
<evidence type="ECO:0000313" key="2">
    <source>
        <dbReference type="EMBL" id="KFB77857.1"/>
    </source>
</evidence>
<keyword evidence="3" id="KW-1185">Reference proteome</keyword>
<evidence type="ECO:0000259" key="1">
    <source>
        <dbReference type="Pfam" id="PF01850"/>
    </source>
</evidence>
<protein>
    <submittedName>
        <fullName evidence="2">Nucleic-acid-binding protein</fullName>
    </submittedName>
</protein>
<dbReference type="AlphaFoldDB" id="A0A080M980"/>
<dbReference type="PANTHER" id="PTHR39664:SF2">
    <property type="entry name" value="NUCLEIC ACID-BINDING PROTEIN, CONTAINING PIN DOMAIN-RELATED"/>
    <property type="match status" value="1"/>
</dbReference>
<sequence length="134" mass="14640">MIGLDTNVLVRYIMQDDPEQSLLSTRLVESLSVESPGFVALVSVVELGWVLDAAYDLDRQQIADAFEALLRTKEIVVERAETVWKALRIFQRTNADLADCLIERSAAAAGCGTTVTFDRGAVKGCGMTLVTCNQ</sequence>
<reference evidence="2" key="1">
    <citation type="submission" date="2014-02" db="EMBL/GenBank/DDBJ databases">
        <title>Expanding our view of genomic diversity in Candidatus Accumulibacter clades.</title>
        <authorList>
            <person name="Skennerton C.T."/>
            <person name="Barr J.J."/>
            <person name="Slater F.R."/>
            <person name="Bond P.L."/>
            <person name="Tyson G.W."/>
        </authorList>
    </citation>
    <scope>NUCLEOTIDE SEQUENCE [LARGE SCALE GENOMIC DNA]</scope>
</reference>
<dbReference type="EMBL" id="JDST02000015">
    <property type="protein sequence ID" value="KFB77857.1"/>
    <property type="molecule type" value="Genomic_DNA"/>
</dbReference>
<name>A0A080M980_9PROT</name>
<dbReference type="STRING" id="1453999.AW06_000824"/>
<feature type="domain" description="PIN" evidence="1">
    <location>
        <begin position="4"/>
        <end position="120"/>
    </location>
</feature>
<gene>
    <name evidence="2" type="ORF">AW06_000824</name>
</gene>
<accession>A0A080M980</accession>
<dbReference type="RefSeq" id="WP_034945792.1">
    <property type="nucleotide sequence ID" value="NZ_JDST02000015.1"/>
</dbReference>
<dbReference type="Proteomes" id="UP000021315">
    <property type="component" value="Unassembled WGS sequence"/>
</dbReference>
<dbReference type="Pfam" id="PF01850">
    <property type="entry name" value="PIN"/>
    <property type="match status" value="1"/>
</dbReference>
<organism evidence="2 3">
    <name type="scientific">Candidatus Accumulibacter cognatus</name>
    <dbReference type="NCBI Taxonomy" id="2954383"/>
    <lineage>
        <taxon>Bacteria</taxon>
        <taxon>Pseudomonadati</taxon>
        <taxon>Pseudomonadota</taxon>
        <taxon>Betaproteobacteria</taxon>
        <taxon>Candidatus Accumulibacter</taxon>
    </lineage>
</organism>
<dbReference type="PANTHER" id="PTHR39664">
    <property type="match status" value="1"/>
</dbReference>
<dbReference type="CDD" id="cd18683">
    <property type="entry name" value="PIN_VapC-like"/>
    <property type="match status" value="1"/>
</dbReference>
<dbReference type="SUPFAM" id="SSF88723">
    <property type="entry name" value="PIN domain-like"/>
    <property type="match status" value="1"/>
</dbReference>
<proteinExistence type="predicted"/>
<dbReference type="InterPro" id="IPR029060">
    <property type="entry name" value="PIN-like_dom_sf"/>
</dbReference>